<dbReference type="Pfam" id="PF16012">
    <property type="entry name" value="DUF4780"/>
    <property type="match status" value="3"/>
</dbReference>
<feature type="compositionally biased region" description="Polar residues" evidence="7">
    <location>
        <begin position="668"/>
        <end position="679"/>
    </location>
</feature>
<dbReference type="CDD" id="cd00590">
    <property type="entry name" value="RRM_SF"/>
    <property type="match status" value="1"/>
</dbReference>
<feature type="compositionally biased region" description="Basic and acidic residues" evidence="7">
    <location>
        <begin position="324"/>
        <end position="344"/>
    </location>
</feature>
<organism evidence="11 12">
    <name type="scientific">Arctia plantaginis</name>
    <name type="common">Wood tiger moth</name>
    <name type="synonym">Phalaena plantaginis</name>
    <dbReference type="NCBI Taxonomy" id="874455"/>
    <lineage>
        <taxon>Eukaryota</taxon>
        <taxon>Metazoa</taxon>
        <taxon>Ecdysozoa</taxon>
        <taxon>Arthropoda</taxon>
        <taxon>Hexapoda</taxon>
        <taxon>Insecta</taxon>
        <taxon>Pterygota</taxon>
        <taxon>Neoptera</taxon>
        <taxon>Endopterygota</taxon>
        <taxon>Lepidoptera</taxon>
        <taxon>Glossata</taxon>
        <taxon>Ditrysia</taxon>
        <taxon>Noctuoidea</taxon>
        <taxon>Erebidae</taxon>
        <taxon>Arctiinae</taxon>
        <taxon>Arctia</taxon>
    </lineage>
</organism>
<evidence type="ECO:0000313" key="12">
    <source>
        <dbReference type="Proteomes" id="UP000494106"/>
    </source>
</evidence>
<reference evidence="11 12" key="1">
    <citation type="submission" date="2020-04" db="EMBL/GenBank/DDBJ databases">
        <authorList>
            <person name="Wallbank WR R."/>
            <person name="Pardo Diaz C."/>
            <person name="Kozak K."/>
            <person name="Martin S."/>
            <person name="Jiggins C."/>
            <person name="Moest M."/>
            <person name="Warren A I."/>
            <person name="Byers J.R.P. K."/>
            <person name="Montejo-Kovacevich G."/>
            <person name="Yen C E."/>
        </authorList>
    </citation>
    <scope>NUCLEOTIDE SEQUENCE [LARGE SCALE GENOMIC DNA]</scope>
</reference>
<proteinExistence type="predicted"/>
<dbReference type="SMART" id="SM00333">
    <property type="entry name" value="TUDOR"/>
    <property type="match status" value="3"/>
</dbReference>
<dbReference type="Gene3D" id="3.30.70.330">
    <property type="match status" value="1"/>
</dbReference>
<dbReference type="Pfam" id="PF00076">
    <property type="entry name" value="RRM_1"/>
    <property type="match status" value="1"/>
</dbReference>
<evidence type="ECO:0000256" key="7">
    <source>
        <dbReference type="SAM" id="MobiDB-lite"/>
    </source>
</evidence>
<feature type="domain" description="Tudor" evidence="9">
    <location>
        <begin position="2115"/>
        <end position="2177"/>
    </location>
</feature>
<feature type="compositionally biased region" description="Basic and acidic residues" evidence="7">
    <location>
        <begin position="1585"/>
        <end position="1610"/>
    </location>
</feature>
<dbReference type="PROSITE" id="PS01360">
    <property type="entry name" value="ZF_MYND_1"/>
    <property type="match status" value="1"/>
</dbReference>
<dbReference type="InterPro" id="IPR002893">
    <property type="entry name" value="Znf_MYND"/>
</dbReference>
<evidence type="ECO:0000256" key="4">
    <source>
        <dbReference type="ARBA" id="ARBA00022884"/>
    </source>
</evidence>
<feature type="region of interest" description="Disordered" evidence="7">
    <location>
        <begin position="1466"/>
        <end position="1636"/>
    </location>
</feature>
<dbReference type="OrthoDB" id="10023235at2759"/>
<evidence type="ECO:0000256" key="5">
    <source>
        <dbReference type="PROSITE-ProRule" id="PRU00134"/>
    </source>
</evidence>
<dbReference type="PANTHER" id="PTHR22948">
    <property type="entry name" value="TUDOR DOMAIN CONTAINING PROTEIN"/>
    <property type="match status" value="1"/>
</dbReference>
<dbReference type="Gene3D" id="6.10.140.2220">
    <property type="match status" value="1"/>
</dbReference>
<dbReference type="Pfam" id="PF00567">
    <property type="entry name" value="TUDOR"/>
    <property type="match status" value="2"/>
</dbReference>
<dbReference type="Pfam" id="PF01753">
    <property type="entry name" value="zf-MYND"/>
    <property type="match status" value="1"/>
</dbReference>
<feature type="domain" description="MYND-type" evidence="10">
    <location>
        <begin position="1415"/>
        <end position="1452"/>
    </location>
</feature>
<evidence type="ECO:0000256" key="2">
    <source>
        <dbReference type="ARBA" id="ARBA00022771"/>
    </source>
</evidence>
<keyword evidence="3" id="KW-0862">Zinc</keyword>
<evidence type="ECO:0000259" key="8">
    <source>
        <dbReference type="PROSITE" id="PS50102"/>
    </source>
</evidence>
<feature type="compositionally biased region" description="Low complexity" evidence="7">
    <location>
        <begin position="181"/>
        <end position="190"/>
    </location>
</feature>
<dbReference type="Gene3D" id="2.30.30.140">
    <property type="match status" value="2"/>
</dbReference>
<dbReference type="EMBL" id="CADEBC010000557">
    <property type="protein sequence ID" value="CAB3252679.1"/>
    <property type="molecule type" value="Genomic_DNA"/>
</dbReference>
<evidence type="ECO:0008006" key="13">
    <source>
        <dbReference type="Google" id="ProtNLM"/>
    </source>
</evidence>
<evidence type="ECO:0000259" key="10">
    <source>
        <dbReference type="PROSITE" id="PS50865"/>
    </source>
</evidence>
<feature type="compositionally biased region" description="Polar residues" evidence="7">
    <location>
        <begin position="1549"/>
        <end position="1572"/>
    </location>
</feature>
<keyword evidence="2 5" id="KW-0863">Zinc-finger</keyword>
<dbReference type="InterPro" id="IPR031961">
    <property type="entry name" value="DUF4780"/>
</dbReference>
<dbReference type="PANTHER" id="PTHR22948:SF29">
    <property type="entry name" value="FI02030P-RELATED"/>
    <property type="match status" value="1"/>
</dbReference>
<evidence type="ECO:0000313" key="11">
    <source>
        <dbReference type="EMBL" id="CAB3252679.1"/>
    </source>
</evidence>
<dbReference type="PROSITE" id="PS50865">
    <property type="entry name" value="ZF_MYND_2"/>
    <property type="match status" value="1"/>
</dbReference>
<feature type="compositionally biased region" description="Basic and acidic residues" evidence="7">
    <location>
        <begin position="153"/>
        <end position="163"/>
    </location>
</feature>
<dbReference type="GO" id="GO:0008270">
    <property type="term" value="F:zinc ion binding"/>
    <property type="evidence" value="ECO:0007669"/>
    <property type="project" value="UniProtKB-KW"/>
</dbReference>
<dbReference type="PROSITE" id="PS50102">
    <property type="entry name" value="RRM"/>
    <property type="match status" value="1"/>
</dbReference>
<dbReference type="InterPro" id="IPR035979">
    <property type="entry name" value="RBD_domain_sf"/>
</dbReference>
<keyword evidence="12" id="KW-1185">Reference proteome</keyword>
<dbReference type="Proteomes" id="UP000494106">
    <property type="component" value="Unassembled WGS sequence"/>
</dbReference>
<dbReference type="SUPFAM" id="SSF63748">
    <property type="entry name" value="Tudor/PWWP/MBT"/>
    <property type="match status" value="2"/>
</dbReference>
<keyword evidence="1" id="KW-0479">Metal-binding</keyword>
<protein>
    <recommendedName>
        <fullName evidence="13">Tudor domain-containing protein 1</fullName>
    </recommendedName>
</protein>
<evidence type="ECO:0000259" key="9">
    <source>
        <dbReference type="PROSITE" id="PS50304"/>
    </source>
</evidence>
<dbReference type="GO" id="GO:0003723">
    <property type="term" value="F:RNA binding"/>
    <property type="evidence" value="ECO:0007669"/>
    <property type="project" value="UniProtKB-UniRule"/>
</dbReference>
<feature type="region of interest" description="Disordered" evidence="7">
    <location>
        <begin position="122"/>
        <end position="195"/>
    </location>
</feature>
<dbReference type="SUPFAM" id="SSF54928">
    <property type="entry name" value="RNA-binding domain, RBD"/>
    <property type="match status" value="1"/>
</dbReference>
<sequence length="2244" mass="254023">MQVMQCEIICNFHVTMTSRGRSLTHASEWDSHEDYNDSLYETQYADDSASVTTNLDHCRLYITNIPRGLNDEGLRTAFSKFGTLVEVYLSRDPLKKYGLLSYETPGEAKLAMMKMNKTEPLKLNINIARKASKKTDDKPRKERQNRSNNNNTGRDRNSNKDESGSVDSKGRGSRAQESALTDTMTNNGDNNTDELLEDDYGFEDILDPKLTLELEALKMEQLKVKEEQLQCKSRMIMLKRQEKRPLSHSGASNRCVLPDGKIILHNAADRSAADLDANHSAGAGDSNGTMICCSCKSKAKSSWDPQTDGSSTPSTCVLCSEDQSDNKNRDKSVTSKVTDKKSEYSTKIAGSNTGARSHSKTTKKSDCSKITGSVSKKSDATSKKQIKRCGICRSEVTCDLKYSDFYTDSDDEDETNRLIQLRNADYVDIVNEDLKLVIAIAGYPKSKMRLRQMEQFQRSLTEVIDMQLKAGLLKRVPSFLDYYLNRGALVCICKDCETRDWMVRVCPRLQERMQNNLVLLKAKVKRLCLAVLKIPRLCWPATAQDAFKLLQYFNPTLKTNLWKIYAQKLVDDVEYTSFLIDRVSGEMIRGPSFKNVIDYSQMEFELTGYTEIYYECLLFGMEEDIRSVGSRVKVLAELRSTETTPRPTSVVSVKAMDVPEKAAESTEVVEQSQQKPENSANDDNDLESNFQKDILQKLKDVKYISHQDEILVWSDEMRDNVEGAVELDVGKCIENKQQDHLEMDHNVASTSGVIMSDTESFIESNDNLISRSSNLNIDSNRGIAYHRRTNYLHVEPELKVAITLEGYPQNKLEGTHIRRLKHLFKEYLHKDLKMQRFPNLIIPKFQDIYLSNGAVIYICDSLETKDYLTEVLPKFINSTGLKLTFRDIKSLVRYTRIVMRLPKEHAHVESLEILMKLQSKYPGLKPDCWKYYSDVAGKQKRQFGVDPESLEVIKSPDFDPTYKGDKLTFRIIDRQKRDVSFEESRLDPDSRDTKKQRDAVFKNMYVPIDPEIMAAPLTRIRTNHYSDLIADDLKLYVGPSNYPESRVEEVLFHTIKRTLENIVLEAIEKDELNEETMPIFHDMYLFDGVIFIICANMLSRNWIEQALTTVNSKLHMHLKSTEFRGAVGIISMYVKTDMDTNEVIAILQEQNPRLRTKYWRKISTVRTKTKLDVVLQIDKLSAEVITSPNFNQFVGGSAVQFKLGHLQSLLKPKPSLEALSKMQTTRLENKTSETNPIERSKSKASIQLMTKNLENLKCELKNKFSELNPEQWNIIAEHIQTDSNANEVEFEDINAQVNTEDFDVNTGEQKEFLYSENKTDCDLDPVIIEPDSPRSAELNLPPDQQRYHKIILKIPLNILPENKEDLNIIFDLLEEKNPGLNTELWQIFTESAYPSNGKFTIYIDKQSVSVRSRACVTCAEPADLYCSNCGVTPYCSTKCQLRDWPGRHSAVCHNLVRLLEKSGVSMPAVDSEPRIQNVAPLRRPHTVTDDRRDQTERHDRSGRRDEDADTAVSGRSNRSDTFRRLQNRPSQSHRPPQPQARRQPGGSGKNHQVNPRNFSPNQNGNKNIQQRSNKQKVVEDDPDDWDTKKEEKLPAKFDVAHEPKPVKPEVKTSPAKASAQTPSPAPQTSQTDGAKQAASSIKLCSVGDVTPTRKVVPKNYLIEQLAIGDTVFLSVDARASDCKTTTGHYVCLSMHEKFELDYQSLCEDYVLVCDADDKEVKLTPGEACSYFNEEDGAWYRARCLNPTTIALFDSCKIVTVTATDKIRKLPPKYDQVPEFSCVLECKNAKLGTNLSCVIAAKEGDGYKVTLKNMETGHSVGEGVLKRWVPTVEYAPAKPVIPEVPRPPLANNSAVLMVDATALDRVFVRPTDPRRQSEYDDVVQNALLAGRKASPLKEPPVKGQTVIAKFADGLHYRALCKRTHVGQNKYLLEYIDFGNLEICRNLEDLFPCPPNLDLAAAPTQVSMIKLSPEGGDFTPPAKEYIEKLKDSSEEMILTLPRGESSAPSGSEAVLKLSKNSENVNKKVIEMCTPDWKKFQEKGGDVVEIEPLMYCDLEYQELPSGPLELVITDVSVFQGGMLSGYLKDDPHADYVFSHLTQKMAEYCNSEIGRDPYLPKPEELCIAQCPPYTQWFRAVLLEQVQGAGGSLARVCYVDYGNVEEVPVALLRKMLPEFVRGLPVLGSNFDIEDFPSEPSEEMLARALEYMRLDEEGRGALTVQRVVRLEEGHHRAAAPALLRAMRTQL</sequence>
<dbReference type="InterPro" id="IPR012677">
    <property type="entry name" value="Nucleotide-bd_a/b_plait_sf"/>
</dbReference>
<feature type="compositionally biased region" description="Low complexity" evidence="7">
    <location>
        <begin position="1528"/>
        <end position="1544"/>
    </location>
</feature>
<comment type="caution">
    <text evidence="11">The sequence shown here is derived from an EMBL/GenBank/DDBJ whole genome shotgun (WGS) entry which is preliminary data.</text>
</comment>
<keyword evidence="4 6" id="KW-0694">RNA-binding</keyword>
<feature type="compositionally biased region" description="Polar residues" evidence="7">
    <location>
        <begin position="1618"/>
        <end position="1636"/>
    </location>
</feature>
<dbReference type="SMART" id="SM00360">
    <property type="entry name" value="RRM"/>
    <property type="match status" value="1"/>
</dbReference>
<gene>
    <name evidence="11" type="ORF">APLA_LOCUS13645</name>
</gene>
<dbReference type="InterPro" id="IPR002999">
    <property type="entry name" value="Tudor"/>
</dbReference>
<feature type="domain" description="RRM" evidence="8">
    <location>
        <begin position="58"/>
        <end position="130"/>
    </location>
</feature>
<evidence type="ECO:0000256" key="3">
    <source>
        <dbReference type="ARBA" id="ARBA00022833"/>
    </source>
</evidence>
<feature type="compositionally biased region" description="Basic and acidic residues" evidence="7">
    <location>
        <begin position="133"/>
        <end position="145"/>
    </location>
</feature>
<dbReference type="InterPro" id="IPR050621">
    <property type="entry name" value="Tudor_domain_containing"/>
</dbReference>
<evidence type="ECO:0000256" key="1">
    <source>
        <dbReference type="ARBA" id="ARBA00022723"/>
    </source>
</evidence>
<evidence type="ECO:0000256" key="6">
    <source>
        <dbReference type="PROSITE-ProRule" id="PRU00176"/>
    </source>
</evidence>
<feature type="compositionally biased region" description="Basic and acidic residues" evidence="7">
    <location>
        <begin position="1486"/>
        <end position="1506"/>
    </location>
</feature>
<dbReference type="PROSITE" id="PS50304">
    <property type="entry name" value="TUDOR"/>
    <property type="match status" value="1"/>
</dbReference>
<name>A0A8S1B458_ARCPL</name>
<feature type="region of interest" description="Disordered" evidence="7">
    <location>
        <begin position="322"/>
        <end position="374"/>
    </location>
</feature>
<dbReference type="InterPro" id="IPR000504">
    <property type="entry name" value="RRM_dom"/>
</dbReference>
<dbReference type="SUPFAM" id="SSF144232">
    <property type="entry name" value="HIT/MYND zinc finger-like"/>
    <property type="match status" value="1"/>
</dbReference>
<feature type="region of interest" description="Disordered" evidence="7">
    <location>
        <begin position="657"/>
        <end position="686"/>
    </location>
</feature>
<accession>A0A8S1B458</accession>